<evidence type="ECO:0000313" key="3">
    <source>
        <dbReference type="Proteomes" id="UP000297028"/>
    </source>
</evidence>
<dbReference type="Gene3D" id="3.40.50.12760">
    <property type="match status" value="1"/>
</dbReference>
<proteinExistence type="predicted"/>
<dbReference type="SUPFAM" id="SSF53335">
    <property type="entry name" value="S-adenosyl-L-methionine-dependent methyltransferases"/>
    <property type="match status" value="1"/>
</dbReference>
<evidence type="ECO:0000313" key="2">
    <source>
        <dbReference type="EMBL" id="AVA31167.1"/>
    </source>
</evidence>
<name>A0A2L0WU37_9ABAC</name>
<feature type="domain" description="RrmJ-type SAM-dependent 2'-O-MTase" evidence="1">
    <location>
        <begin position="37"/>
        <end position="229"/>
    </location>
</feature>
<gene>
    <name evidence="2" type="ORF">Oxoc_ORF68</name>
</gene>
<reference evidence="2 3" key="1">
    <citation type="journal article" date="2018" name="PLoS ONE">
        <title>Genome analysis of a novel Group I alphabaculovirus obtained from Oxyplax ochracea.</title>
        <authorList>
            <person name="Wang J."/>
            <person name="Hou D."/>
            <person name="Wang Q."/>
            <person name="Kuang W."/>
            <person name="Zhang L."/>
            <person name="Li J."/>
            <person name="Shen S."/>
            <person name="Deng F."/>
            <person name="Wang H."/>
            <person name="Hu Z."/>
            <person name="Wang M."/>
        </authorList>
    </citation>
    <scope>NUCLEOTIDE SEQUENCE [LARGE SCALE GENOMIC DNA]</scope>
    <source>
        <strain evidence="2">435</strain>
    </source>
</reference>
<organism evidence="2 3">
    <name type="scientific">Oxyplax ochracea nucleopolyhedrovirus</name>
    <dbReference type="NCBI Taxonomy" id="2083176"/>
    <lineage>
        <taxon>Viruses</taxon>
        <taxon>Viruses incertae sedis</taxon>
        <taxon>Naldaviricetes</taxon>
        <taxon>Lefavirales</taxon>
        <taxon>Baculoviridae</taxon>
        <taxon>Alphabaculovirus</taxon>
        <taxon>Alphabaculovirus oxochraceae</taxon>
    </lineage>
</organism>
<dbReference type="GO" id="GO:0032259">
    <property type="term" value="P:methylation"/>
    <property type="evidence" value="ECO:0007669"/>
    <property type="project" value="InterPro"/>
</dbReference>
<protein>
    <submittedName>
        <fullName evidence="2">Mtase</fullName>
    </submittedName>
</protein>
<dbReference type="Pfam" id="PF01728">
    <property type="entry name" value="FtsJ"/>
    <property type="match status" value="1"/>
</dbReference>
<dbReference type="PANTHER" id="PTHR16121:SF0">
    <property type="entry name" value="CAP-SPECIFIC MRNA (NUCLEOSIDE-2'-O-)-METHYLTRANSFERASE 1"/>
    <property type="match status" value="1"/>
</dbReference>
<dbReference type="Proteomes" id="UP000297028">
    <property type="component" value="Segment"/>
</dbReference>
<dbReference type="EMBL" id="MF143631">
    <property type="protein sequence ID" value="AVA31167.1"/>
    <property type="molecule type" value="Genomic_DNA"/>
</dbReference>
<accession>A0A2L0WU37</accession>
<keyword evidence="3" id="KW-1185">Reference proteome</keyword>
<dbReference type="GO" id="GO:0006370">
    <property type="term" value="P:7-methylguanosine mRNA capping"/>
    <property type="evidence" value="ECO:0007669"/>
    <property type="project" value="TreeGrafter"/>
</dbReference>
<dbReference type="GO" id="GO:0004483">
    <property type="term" value="F:methyltransferase cap1 activity"/>
    <property type="evidence" value="ECO:0007669"/>
    <property type="project" value="UniProtKB-ARBA"/>
</dbReference>
<dbReference type="InterPro" id="IPR025816">
    <property type="entry name" value="RrmJ-type_MeTrfase"/>
</dbReference>
<sequence>MSWKEKLNKLKNDLNTFDAKSINLVRTNLFDKQQFTNKSPRCWNKLREIDKKYFICRDVKMFLDLCGGPGEFVNYVMSLNPFCSAFGVTLTFNIPCVYKRSVVKRKNFTTIVGPDNTGDIQDKNVAFEINLYCNHKCDLVLADGSLDVSGQENKQEILNFDLIMCEIRLILISLREGGNCVLKVFDAFERKTLIMLNNFVINFETWHLYKPPSSRPANSERYLICLNKLNVSRTDDDIDKLIHQFNKHYKNQYKNLNLLVKTLQACYNAK</sequence>
<dbReference type="SMR" id="A0A2L0WU37"/>
<evidence type="ECO:0000259" key="1">
    <source>
        <dbReference type="PROSITE" id="PS51613"/>
    </source>
</evidence>
<dbReference type="InterPro" id="IPR050851">
    <property type="entry name" value="mRNA_Cap_2O-Ribose_MeTrfase"/>
</dbReference>
<dbReference type="InterPro" id="IPR002877">
    <property type="entry name" value="RNA_MeTrfase_FtsJ_dom"/>
</dbReference>
<dbReference type="PROSITE" id="PS51613">
    <property type="entry name" value="SAM_MT_RRMJ"/>
    <property type="match status" value="1"/>
</dbReference>
<dbReference type="InterPro" id="IPR029063">
    <property type="entry name" value="SAM-dependent_MTases_sf"/>
</dbReference>
<dbReference type="PANTHER" id="PTHR16121">
    <property type="entry name" value="CAP-SPECIFIC MRNA (NUCLEOSIDE-2'-O-)-METHYLTRANSFERASE 1-RELATED"/>
    <property type="match status" value="1"/>
</dbReference>